<evidence type="ECO:0008006" key="4">
    <source>
        <dbReference type="Google" id="ProtNLM"/>
    </source>
</evidence>
<dbReference type="Proteomes" id="UP000267145">
    <property type="component" value="Unassembled WGS sequence"/>
</dbReference>
<dbReference type="GeneID" id="39604961"/>
<name>A0A3M9Y0T0_9PEZI</name>
<protein>
    <recommendedName>
        <fullName evidence="4">Cyanovirin-N domain-containing protein</fullName>
    </recommendedName>
</protein>
<accession>A0A3M9Y0T0</accession>
<dbReference type="AlphaFoldDB" id="A0A3M9Y0T0"/>
<proteinExistence type="predicted"/>
<dbReference type="RefSeq" id="XP_028492022.1">
    <property type="nucleotide sequence ID" value="XM_028635510.1"/>
</dbReference>
<feature type="chain" id="PRO_5018296175" description="Cyanovirin-N domain-containing protein" evidence="1">
    <location>
        <begin position="22"/>
        <end position="140"/>
    </location>
</feature>
<reference evidence="2 3" key="1">
    <citation type="submission" date="2018-10" db="EMBL/GenBank/DDBJ databases">
        <title>Genome sequence of Verticillium nonalfalfae VnAa140.</title>
        <authorList>
            <person name="Stajich J.E."/>
            <person name="Kasson M.T."/>
        </authorList>
    </citation>
    <scope>NUCLEOTIDE SEQUENCE [LARGE SCALE GENOMIC DNA]</scope>
    <source>
        <strain evidence="2 3">VnAa140</strain>
    </source>
</reference>
<organism evidence="2 3">
    <name type="scientific">Verticillium nonalfalfae</name>
    <dbReference type="NCBI Taxonomy" id="1051616"/>
    <lineage>
        <taxon>Eukaryota</taxon>
        <taxon>Fungi</taxon>
        <taxon>Dikarya</taxon>
        <taxon>Ascomycota</taxon>
        <taxon>Pezizomycotina</taxon>
        <taxon>Sordariomycetes</taxon>
        <taxon>Hypocreomycetidae</taxon>
        <taxon>Glomerellales</taxon>
        <taxon>Plectosphaerellaceae</taxon>
        <taxon>Verticillium</taxon>
    </lineage>
</organism>
<comment type="caution">
    <text evidence="2">The sequence shown here is derived from an EMBL/GenBank/DDBJ whole genome shotgun (WGS) entry which is preliminary data.</text>
</comment>
<dbReference type="EMBL" id="RBVV01000124">
    <property type="protein sequence ID" value="RNJ53864.1"/>
    <property type="molecule type" value="Genomic_DNA"/>
</dbReference>
<keyword evidence="1" id="KW-0732">Signal</keyword>
<keyword evidence="3" id="KW-1185">Reference proteome</keyword>
<evidence type="ECO:0000256" key="1">
    <source>
        <dbReference type="SAM" id="SignalP"/>
    </source>
</evidence>
<gene>
    <name evidence="2" type="ORF">D7B24_001272</name>
</gene>
<evidence type="ECO:0000313" key="3">
    <source>
        <dbReference type="Proteomes" id="UP000267145"/>
    </source>
</evidence>
<feature type="signal peptide" evidence="1">
    <location>
        <begin position="1"/>
        <end position="21"/>
    </location>
</feature>
<sequence length="140" mass="14967">MIPRLSSFSLAAITLPSIILAASKNTGPSSEDSRLTAAQICDPAVAVPQSYDDMLPCAKARHIEEFLCRPNGTKPTELESHAQCMCNGDFFGEKLACDTCTRDNGGIDTLELALYDNLLHDAYDQLCLATAAPTAPFASI</sequence>
<evidence type="ECO:0000313" key="2">
    <source>
        <dbReference type="EMBL" id="RNJ53864.1"/>
    </source>
</evidence>